<dbReference type="SUPFAM" id="SSF51182">
    <property type="entry name" value="RmlC-like cupins"/>
    <property type="match status" value="2"/>
</dbReference>
<dbReference type="Gene3D" id="2.60.120.10">
    <property type="entry name" value="Jelly Rolls"/>
    <property type="match status" value="2"/>
</dbReference>
<sequence length="456" mass="51326">MTTIKRSMALVAAVFMGGIFNISAASAQDKLLVPLNSINPEIYQPTKASRKIDPNDKILQGFRDRKAKDLANPNMPRPFSISDYGRAETRDTDVPWEDLSKIFKYAWKILEFEAPAKVAQLKKAVKARVIFSTPDVKIIELAVAPGGILPSFSQAAPSAYHVLEGSAKFTSGTKTAEVFDGTSIKVEPNNNVRIQVTSKTPLKLLWFSWAPGGDERYLSAGYYLTGANFQVQPEEAEIPKNFAVWEKNRKFKILSDKSNKKLVERKLYPKSPTFRSKIDDNWLDFTALTDGGFFWAADLKRMGSLMGVIPKIVRMTGLFRASVPGGQYDFNFSYIVWGPHSKYITHSHATPEFYYILTGKTKWMLGGPKGHTYIATPGNIYFHPPYQDHEMLGLGDEPLIAITGSWAPYGDRSVFRKPFVLNEALPDQKRSAVFPKNFKFNHFKDLKKDLKYGPNQ</sequence>
<evidence type="ECO:0000313" key="3">
    <source>
        <dbReference type="EMBL" id="SFV65097.1"/>
    </source>
</evidence>
<protein>
    <recommendedName>
        <fullName evidence="2">Cupin type-2 domain-containing protein</fullName>
    </recommendedName>
</protein>
<organism evidence="3">
    <name type="scientific">hydrothermal vent metagenome</name>
    <dbReference type="NCBI Taxonomy" id="652676"/>
    <lineage>
        <taxon>unclassified sequences</taxon>
        <taxon>metagenomes</taxon>
        <taxon>ecological metagenomes</taxon>
    </lineage>
</organism>
<dbReference type="InterPro" id="IPR011051">
    <property type="entry name" value="RmlC_Cupin_sf"/>
</dbReference>
<dbReference type="InterPro" id="IPR013096">
    <property type="entry name" value="Cupin_2"/>
</dbReference>
<dbReference type="PANTHER" id="PTHR35848:SF6">
    <property type="entry name" value="CUPIN TYPE-2 DOMAIN-CONTAINING PROTEIN"/>
    <property type="match status" value="1"/>
</dbReference>
<dbReference type="InterPro" id="IPR051610">
    <property type="entry name" value="GPI/OXD"/>
</dbReference>
<proteinExistence type="predicted"/>
<dbReference type="GO" id="GO:0046872">
    <property type="term" value="F:metal ion binding"/>
    <property type="evidence" value="ECO:0007669"/>
    <property type="project" value="UniProtKB-KW"/>
</dbReference>
<gene>
    <name evidence="3" type="ORF">MNB_SV-10-732</name>
</gene>
<dbReference type="AlphaFoldDB" id="A0A1W1CHB1"/>
<name>A0A1W1CHB1_9ZZZZ</name>
<keyword evidence="1" id="KW-0479">Metal-binding</keyword>
<feature type="domain" description="Cupin type-2" evidence="2">
    <location>
        <begin position="339"/>
        <end position="402"/>
    </location>
</feature>
<dbReference type="EMBL" id="FPHL01000038">
    <property type="protein sequence ID" value="SFV65097.1"/>
    <property type="molecule type" value="Genomic_DNA"/>
</dbReference>
<dbReference type="InterPro" id="IPR014710">
    <property type="entry name" value="RmlC-like_jellyroll"/>
</dbReference>
<reference evidence="3" key="1">
    <citation type="submission" date="2016-10" db="EMBL/GenBank/DDBJ databases">
        <authorList>
            <person name="de Groot N.N."/>
        </authorList>
    </citation>
    <scope>NUCLEOTIDE SEQUENCE</scope>
</reference>
<dbReference type="PANTHER" id="PTHR35848">
    <property type="entry name" value="OXALATE-BINDING PROTEIN"/>
    <property type="match status" value="1"/>
</dbReference>
<evidence type="ECO:0000256" key="1">
    <source>
        <dbReference type="ARBA" id="ARBA00022723"/>
    </source>
</evidence>
<dbReference type="Pfam" id="PF07883">
    <property type="entry name" value="Cupin_2"/>
    <property type="match status" value="1"/>
</dbReference>
<evidence type="ECO:0000259" key="2">
    <source>
        <dbReference type="Pfam" id="PF07883"/>
    </source>
</evidence>
<accession>A0A1W1CHB1</accession>